<dbReference type="GO" id="GO:0015648">
    <property type="term" value="F:lipid-linked peptidoglycan transporter activity"/>
    <property type="evidence" value="ECO:0007669"/>
    <property type="project" value="TreeGrafter"/>
</dbReference>
<dbReference type="GO" id="GO:0005886">
    <property type="term" value="C:plasma membrane"/>
    <property type="evidence" value="ECO:0007669"/>
    <property type="project" value="TreeGrafter"/>
</dbReference>
<accession>A0A847VD61</accession>
<evidence type="ECO:0000256" key="2">
    <source>
        <dbReference type="ARBA" id="ARBA00022692"/>
    </source>
</evidence>
<feature type="transmembrane region" description="Helical" evidence="6">
    <location>
        <begin position="142"/>
        <end position="161"/>
    </location>
</feature>
<protein>
    <submittedName>
        <fullName evidence="7">Rod shape-determining protein RodA</fullName>
    </submittedName>
</protein>
<dbReference type="Proteomes" id="UP000564033">
    <property type="component" value="Unassembled WGS sequence"/>
</dbReference>
<dbReference type="PANTHER" id="PTHR30474">
    <property type="entry name" value="CELL CYCLE PROTEIN"/>
    <property type="match status" value="1"/>
</dbReference>
<proteinExistence type="predicted"/>
<dbReference type="InterPro" id="IPR001182">
    <property type="entry name" value="FtsW/RodA"/>
</dbReference>
<feature type="transmembrane region" description="Helical" evidence="6">
    <location>
        <begin position="107"/>
        <end position="135"/>
    </location>
</feature>
<name>A0A847VD61_9BACT</name>
<keyword evidence="3" id="KW-0133">Cell shape</keyword>
<keyword evidence="5 6" id="KW-0472">Membrane</keyword>
<evidence type="ECO:0000256" key="4">
    <source>
        <dbReference type="ARBA" id="ARBA00022989"/>
    </source>
</evidence>
<evidence type="ECO:0000256" key="3">
    <source>
        <dbReference type="ARBA" id="ARBA00022960"/>
    </source>
</evidence>
<dbReference type="GO" id="GO:0008360">
    <property type="term" value="P:regulation of cell shape"/>
    <property type="evidence" value="ECO:0007669"/>
    <property type="project" value="UniProtKB-KW"/>
</dbReference>
<feature type="transmembrane region" description="Helical" evidence="6">
    <location>
        <begin position="53"/>
        <end position="74"/>
    </location>
</feature>
<dbReference type="Pfam" id="PF01098">
    <property type="entry name" value="FTSW_RODA_SPOVE"/>
    <property type="match status" value="2"/>
</dbReference>
<evidence type="ECO:0000313" key="7">
    <source>
        <dbReference type="EMBL" id="NLZ24473.1"/>
    </source>
</evidence>
<comment type="subcellular location">
    <subcellularLocation>
        <location evidence="1">Membrane</location>
        <topology evidence="1">Multi-pass membrane protein</topology>
    </subcellularLocation>
</comment>
<feature type="transmembrane region" description="Helical" evidence="6">
    <location>
        <begin position="81"/>
        <end position="101"/>
    </location>
</feature>
<evidence type="ECO:0000313" key="8">
    <source>
        <dbReference type="Proteomes" id="UP000564033"/>
    </source>
</evidence>
<feature type="transmembrane region" description="Helical" evidence="6">
    <location>
        <begin position="167"/>
        <end position="183"/>
    </location>
</feature>
<dbReference type="GO" id="GO:0051301">
    <property type="term" value="P:cell division"/>
    <property type="evidence" value="ECO:0007669"/>
    <property type="project" value="InterPro"/>
</dbReference>
<sequence length="434" mass="48596">MILKRREKQRIKIDFTILLCLLFLGVIGIITLLSTTVQPDGSFGSLTIVYRQVLFLIFGMILYFIFSLVDINIFKYWQVILGIYLLTIVSLILVLLIGPVINNVQRWIVIGGIQIQPSEIAKVTVILTTTYIFTFRERYNQWLLLSLSLLVTLPIVLLVYLQPAGSMSVLILLIWFFVAFTGLSNQLRNTIALLVSLLIMFSLFLISISGNWIYILLLFVSIILGVFGYYFRDNWKPIIIGSIIVGLILGSLSVVLYKKVLRDYQRNRIEAFLNPSETSKDIGFNVDQARIAIGSGQIWGKGFGNGTQSKRDFLPEHQTDFIYASFAEEFGLSGTLFLLSLYGILLVKILIISIDNANNSFFSMILVGISIKLLLEIFINIGTNTGIIPATGIPLPLISAGGTITVMTLFSFGLIQSIINRSEGRDSSNIIDNF</sequence>
<reference evidence="7 8" key="1">
    <citation type="journal article" date="2020" name="Biotechnol. Biofuels">
        <title>New insights from the biogas microbiome by comprehensive genome-resolved metagenomics of nearly 1600 species originating from multiple anaerobic digesters.</title>
        <authorList>
            <person name="Campanaro S."/>
            <person name="Treu L."/>
            <person name="Rodriguez-R L.M."/>
            <person name="Kovalovszki A."/>
            <person name="Ziels R.M."/>
            <person name="Maus I."/>
            <person name="Zhu X."/>
            <person name="Kougias P.G."/>
            <person name="Basile A."/>
            <person name="Luo G."/>
            <person name="Schluter A."/>
            <person name="Konstantinidis K.T."/>
            <person name="Angelidaki I."/>
        </authorList>
    </citation>
    <scope>NUCLEOTIDE SEQUENCE [LARGE SCALE GENOMIC DNA]</scope>
    <source>
        <strain evidence="7">AS19jrsBPTG_9</strain>
    </source>
</reference>
<evidence type="ECO:0000256" key="6">
    <source>
        <dbReference type="SAM" id="Phobius"/>
    </source>
</evidence>
<evidence type="ECO:0000256" key="1">
    <source>
        <dbReference type="ARBA" id="ARBA00004141"/>
    </source>
</evidence>
<gene>
    <name evidence="7" type="primary">rodA</name>
    <name evidence="7" type="ORF">GX888_01860</name>
</gene>
<dbReference type="PANTHER" id="PTHR30474:SF1">
    <property type="entry name" value="PEPTIDOGLYCAN GLYCOSYLTRANSFERASE MRDB"/>
    <property type="match status" value="1"/>
</dbReference>
<organism evidence="7 8">
    <name type="scientific">Candidatus Dojkabacteria bacterium</name>
    <dbReference type="NCBI Taxonomy" id="2099670"/>
    <lineage>
        <taxon>Bacteria</taxon>
        <taxon>Candidatus Dojkabacteria</taxon>
    </lineage>
</organism>
<feature type="transmembrane region" description="Helical" evidence="6">
    <location>
        <begin position="12"/>
        <end position="33"/>
    </location>
</feature>
<feature type="transmembrane region" description="Helical" evidence="6">
    <location>
        <begin position="361"/>
        <end position="381"/>
    </location>
</feature>
<comment type="caution">
    <text evidence="7">The sequence shown here is derived from an EMBL/GenBank/DDBJ whole genome shotgun (WGS) entry which is preliminary data.</text>
</comment>
<dbReference type="NCBIfam" id="NF037961">
    <property type="entry name" value="RodA_shape"/>
    <property type="match status" value="1"/>
</dbReference>
<keyword evidence="4 6" id="KW-1133">Transmembrane helix</keyword>
<feature type="transmembrane region" description="Helical" evidence="6">
    <location>
        <begin position="238"/>
        <end position="257"/>
    </location>
</feature>
<feature type="transmembrane region" description="Helical" evidence="6">
    <location>
        <begin position="190"/>
        <end position="206"/>
    </location>
</feature>
<dbReference type="GO" id="GO:0032153">
    <property type="term" value="C:cell division site"/>
    <property type="evidence" value="ECO:0007669"/>
    <property type="project" value="TreeGrafter"/>
</dbReference>
<dbReference type="AlphaFoldDB" id="A0A847VD61"/>
<dbReference type="EMBL" id="JAAZIL010000047">
    <property type="protein sequence ID" value="NLZ24473.1"/>
    <property type="molecule type" value="Genomic_DNA"/>
</dbReference>
<feature type="transmembrane region" description="Helical" evidence="6">
    <location>
        <begin position="330"/>
        <end position="354"/>
    </location>
</feature>
<keyword evidence="2 6" id="KW-0812">Transmembrane</keyword>
<feature type="transmembrane region" description="Helical" evidence="6">
    <location>
        <begin position="393"/>
        <end position="415"/>
    </location>
</feature>
<feature type="transmembrane region" description="Helical" evidence="6">
    <location>
        <begin position="212"/>
        <end position="231"/>
    </location>
</feature>
<evidence type="ECO:0000256" key="5">
    <source>
        <dbReference type="ARBA" id="ARBA00023136"/>
    </source>
</evidence>